<dbReference type="GO" id="GO:0140326">
    <property type="term" value="F:ATPase-coupled intramembrane lipid transporter activity"/>
    <property type="evidence" value="ECO:0007669"/>
    <property type="project" value="TreeGrafter"/>
</dbReference>
<dbReference type="Proteomes" id="UP000682733">
    <property type="component" value="Unassembled WGS sequence"/>
</dbReference>
<comment type="caution">
    <text evidence="1">The sequence shown here is derived from an EMBL/GenBank/DDBJ whole genome shotgun (WGS) entry which is preliminary data.</text>
</comment>
<dbReference type="InterPro" id="IPR023214">
    <property type="entry name" value="HAD_sf"/>
</dbReference>
<feature type="non-terminal residue" evidence="1">
    <location>
        <position position="1"/>
    </location>
</feature>
<dbReference type="SUPFAM" id="SSF56784">
    <property type="entry name" value="HAD-like"/>
    <property type="match status" value="1"/>
</dbReference>
<dbReference type="GO" id="GO:0005886">
    <property type="term" value="C:plasma membrane"/>
    <property type="evidence" value="ECO:0007669"/>
    <property type="project" value="TreeGrafter"/>
</dbReference>
<dbReference type="Gene3D" id="3.40.50.1000">
    <property type="entry name" value="HAD superfamily/HAD-like"/>
    <property type="match status" value="2"/>
</dbReference>
<proteinExistence type="predicted"/>
<name>A0A8S2WI33_9BILA</name>
<dbReference type="AlphaFoldDB" id="A0A8S2WI33"/>
<dbReference type="GO" id="GO:0045332">
    <property type="term" value="P:phospholipid translocation"/>
    <property type="evidence" value="ECO:0007669"/>
    <property type="project" value="TreeGrafter"/>
</dbReference>
<dbReference type="InterPro" id="IPR036412">
    <property type="entry name" value="HAD-like_sf"/>
</dbReference>
<gene>
    <name evidence="1" type="ORF">TMI583_LOCUS45322</name>
</gene>
<dbReference type="NCBIfam" id="TIGR01494">
    <property type="entry name" value="ATPase_P-type"/>
    <property type="match status" value="1"/>
</dbReference>
<evidence type="ECO:0000313" key="2">
    <source>
        <dbReference type="Proteomes" id="UP000682733"/>
    </source>
</evidence>
<sequence length="139" mass="15313">SWNELYRQASIAINNRAELVANAAEQIENNLHLIGATGIEDKLQDQVAESISMLHKAGIKIWVLTGDKKETAINIGYSCKLLSDQLLNLTLDEDSIEDTRRQLREHCSSVSPKQKAEVVELVKRSTDAITLAIGDGAND</sequence>
<dbReference type="PANTHER" id="PTHR24092">
    <property type="entry name" value="PROBABLE PHOSPHOLIPID-TRANSPORTING ATPASE"/>
    <property type="match status" value="1"/>
</dbReference>
<dbReference type="GO" id="GO:0005802">
    <property type="term" value="C:trans-Golgi network"/>
    <property type="evidence" value="ECO:0007669"/>
    <property type="project" value="TreeGrafter"/>
</dbReference>
<evidence type="ECO:0008006" key="3">
    <source>
        <dbReference type="Google" id="ProtNLM"/>
    </source>
</evidence>
<feature type="non-terminal residue" evidence="1">
    <location>
        <position position="139"/>
    </location>
</feature>
<dbReference type="EMBL" id="CAJOBA010080609">
    <property type="protein sequence ID" value="CAF4439801.1"/>
    <property type="molecule type" value="Genomic_DNA"/>
</dbReference>
<dbReference type="Pfam" id="PF00702">
    <property type="entry name" value="Hydrolase"/>
    <property type="match status" value="1"/>
</dbReference>
<organism evidence="1 2">
    <name type="scientific">Didymodactylos carnosus</name>
    <dbReference type="NCBI Taxonomy" id="1234261"/>
    <lineage>
        <taxon>Eukaryota</taxon>
        <taxon>Metazoa</taxon>
        <taxon>Spiralia</taxon>
        <taxon>Gnathifera</taxon>
        <taxon>Rotifera</taxon>
        <taxon>Eurotatoria</taxon>
        <taxon>Bdelloidea</taxon>
        <taxon>Philodinida</taxon>
        <taxon>Philodinidae</taxon>
        <taxon>Didymodactylos</taxon>
    </lineage>
</organism>
<protein>
    <recommendedName>
        <fullName evidence="3">Phospholipid-transporting ATPase</fullName>
    </recommendedName>
</protein>
<dbReference type="InterPro" id="IPR001757">
    <property type="entry name" value="P_typ_ATPase"/>
</dbReference>
<accession>A0A8S2WI33</accession>
<dbReference type="GO" id="GO:0005524">
    <property type="term" value="F:ATP binding"/>
    <property type="evidence" value="ECO:0007669"/>
    <property type="project" value="InterPro"/>
</dbReference>
<dbReference type="GO" id="GO:0016887">
    <property type="term" value="F:ATP hydrolysis activity"/>
    <property type="evidence" value="ECO:0007669"/>
    <property type="project" value="InterPro"/>
</dbReference>
<reference evidence="1" key="1">
    <citation type="submission" date="2021-02" db="EMBL/GenBank/DDBJ databases">
        <authorList>
            <person name="Nowell W R."/>
        </authorList>
    </citation>
    <scope>NUCLEOTIDE SEQUENCE</scope>
</reference>
<evidence type="ECO:0000313" key="1">
    <source>
        <dbReference type="EMBL" id="CAF4439801.1"/>
    </source>
</evidence>